<dbReference type="Proteomes" id="UP000277294">
    <property type="component" value="Unassembled WGS sequence"/>
</dbReference>
<dbReference type="OrthoDB" id="9787654at2"/>
<proteinExistence type="predicted"/>
<dbReference type="Pfam" id="PF04909">
    <property type="entry name" value="Amidohydro_2"/>
    <property type="match status" value="1"/>
</dbReference>
<sequence length="294" mass="33180">MSEREAFSRDTRTPNPPVPAGAWDCQLHIYADPARFPPRRQAAYPPPRAWFADAHAMSKAIGMSHVSIVQATIYSSDHGALLDVLGQCKDGVYDGIRYHGVAIVNDELSDAALLELHEAGVRAARFNFWKRLNVAPTIPEFHRSLARIGELGWHARIHATAVELLELEDLFASAKATLLLDHMKAAEGLEQPGRQVVRRLMERENWWMMLSCGERESAMDRPWDDIVPFGASCYAMAPERCVWATDWPHAEYPKTPINDADLVELLYRYLPDREAVQRVLVDNPARLHGLPANR</sequence>
<gene>
    <name evidence="2" type="ORF">PIGHUM_00932</name>
</gene>
<name>A0A3P4AXU1_9BURK</name>
<keyword evidence="2" id="KW-0378">Hydrolase</keyword>
<dbReference type="Gene3D" id="3.20.20.140">
    <property type="entry name" value="Metal-dependent hydrolases"/>
    <property type="match status" value="1"/>
</dbReference>
<evidence type="ECO:0000313" key="2">
    <source>
        <dbReference type="EMBL" id="VCU68873.1"/>
    </source>
</evidence>
<dbReference type="InterPro" id="IPR006680">
    <property type="entry name" value="Amidohydro-rel"/>
</dbReference>
<accession>A0A3P4AXU1</accession>
<feature type="domain" description="Amidohydrolase-related" evidence="1">
    <location>
        <begin position="23"/>
        <end position="289"/>
    </location>
</feature>
<dbReference type="PANTHER" id="PTHR35563">
    <property type="entry name" value="BARREL METAL-DEPENDENT HYDROLASE, PUTATIVE (AFU_ORTHOLOGUE AFUA_1G16240)-RELATED"/>
    <property type="match status" value="1"/>
</dbReference>
<dbReference type="RefSeq" id="WP_124078144.1">
    <property type="nucleotide sequence ID" value="NZ_UWPJ01000008.1"/>
</dbReference>
<dbReference type="EMBL" id="UWPJ01000008">
    <property type="protein sequence ID" value="VCU68873.1"/>
    <property type="molecule type" value="Genomic_DNA"/>
</dbReference>
<keyword evidence="3" id="KW-1185">Reference proteome</keyword>
<dbReference type="AlphaFoldDB" id="A0A3P4AXU1"/>
<protein>
    <submittedName>
        <fullName evidence="2">4-sulfomuconolactone hydrolase</fullName>
        <ecNumber evidence="2">3.1.1.92</ecNumber>
    </submittedName>
</protein>
<organism evidence="2 3">
    <name type="scientific">Pigmentiphaga humi</name>
    <dbReference type="NCBI Taxonomy" id="2478468"/>
    <lineage>
        <taxon>Bacteria</taxon>
        <taxon>Pseudomonadati</taxon>
        <taxon>Pseudomonadota</taxon>
        <taxon>Betaproteobacteria</taxon>
        <taxon>Burkholderiales</taxon>
        <taxon>Alcaligenaceae</taxon>
        <taxon>Pigmentiphaga</taxon>
    </lineage>
</organism>
<dbReference type="GO" id="GO:0102998">
    <property type="term" value="F:4-sulfomuconolactone hydrolase activity"/>
    <property type="evidence" value="ECO:0007669"/>
    <property type="project" value="UniProtKB-EC"/>
</dbReference>
<dbReference type="InterPro" id="IPR032466">
    <property type="entry name" value="Metal_Hydrolase"/>
</dbReference>
<evidence type="ECO:0000259" key="1">
    <source>
        <dbReference type="Pfam" id="PF04909"/>
    </source>
</evidence>
<reference evidence="2 3" key="1">
    <citation type="submission" date="2018-10" db="EMBL/GenBank/DDBJ databases">
        <authorList>
            <person name="Criscuolo A."/>
        </authorList>
    </citation>
    <scope>NUCLEOTIDE SEQUENCE [LARGE SCALE GENOMIC DNA]</scope>
    <source>
        <strain evidence="2">DnA1</strain>
    </source>
</reference>
<dbReference type="SUPFAM" id="SSF51556">
    <property type="entry name" value="Metallo-dependent hydrolases"/>
    <property type="match status" value="1"/>
</dbReference>
<evidence type="ECO:0000313" key="3">
    <source>
        <dbReference type="Proteomes" id="UP000277294"/>
    </source>
</evidence>
<dbReference type="EC" id="3.1.1.92" evidence="2"/>
<dbReference type="PANTHER" id="PTHR35563:SF2">
    <property type="entry name" value="BARREL METAL-DEPENDENT HYDROLASE, PUTATIVE (AFU_ORTHOLOGUE AFUA_1G16240)-RELATED"/>
    <property type="match status" value="1"/>
</dbReference>
<dbReference type="InterPro" id="IPR052358">
    <property type="entry name" value="Aro_Compnd_Degr_Hydrolases"/>
</dbReference>